<reference evidence="5" key="1">
    <citation type="submission" date="2018-08" db="EMBL/GenBank/DDBJ databases">
        <title>Genome of Lactobacillus sp. HBUAS52074.</title>
        <authorList>
            <person name="Guo Z."/>
            <person name="Zhang Z.D."/>
        </authorList>
    </citation>
    <scope>NUCLEOTIDE SEQUENCE [LARGE SCALE GENOMIC DNA]</scope>
    <source>
        <strain evidence="5">HBUAS52074</strain>
    </source>
</reference>
<dbReference type="SUPFAM" id="SSF103473">
    <property type="entry name" value="MFS general substrate transporter"/>
    <property type="match status" value="1"/>
</dbReference>
<feature type="compositionally biased region" description="Basic and acidic residues" evidence="1">
    <location>
        <begin position="302"/>
        <end position="319"/>
    </location>
</feature>
<keyword evidence="2" id="KW-1133">Transmembrane helix</keyword>
<dbReference type="InterPro" id="IPR026870">
    <property type="entry name" value="Zinc_ribbon_dom"/>
</dbReference>
<keyword evidence="2" id="KW-0472">Membrane</keyword>
<proteinExistence type="predicted"/>
<feature type="compositionally biased region" description="Polar residues" evidence="1">
    <location>
        <begin position="128"/>
        <end position="141"/>
    </location>
</feature>
<keyword evidence="2" id="KW-0812">Transmembrane</keyword>
<evidence type="ECO:0000313" key="5">
    <source>
        <dbReference type="Proteomes" id="UP000267208"/>
    </source>
</evidence>
<feature type="compositionally biased region" description="Basic and acidic residues" evidence="1">
    <location>
        <begin position="193"/>
        <end position="205"/>
    </location>
</feature>
<dbReference type="Proteomes" id="UP000267208">
    <property type="component" value="Chromosome"/>
</dbReference>
<feature type="transmembrane region" description="Helical" evidence="2">
    <location>
        <begin position="225"/>
        <end position="242"/>
    </location>
</feature>
<feature type="transmembrane region" description="Helical" evidence="2">
    <location>
        <begin position="450"/>
        <end position="469"/>
    </location>
</feature>
<feature type="region of interest" description="Disordered" evidence="1">
    <location>
        <begin position="49"/>
        <end position="205"/>
    </location>
</feature>
<feature type="compositionally biased region" description="Basic and acidic residues" evidence="1">
    <location>
        <begin position="49"/>
        <end position="62"/>
    </location>
</feature>
<organism evidence="4 5">
    <name type="scientific">Companilactobacillus zhachilii</name>
    <dbReference type="NCBI Taxonomy" id="2304606"/>
    <lineage>
        <taxon>Bacteria</taxon>
        <taxon>Bacillati</taxon>
        <taxon>Bacillota</taxon>
        <taxon>Bacilli</taxon>
        <taxon>Lactobacillales</taxon>
        <taxon>Lactobacillaceae</taxon>
        <taxon>Companilactobacillus</taxon>
    </lineage>
</organism>
<evidence type="ECO:0000256" key="1">
    <source>
        <dbReference type="SAM" id="MobiDB-lite"/>
    </source>
</evidence>
<gene>
    <name evidence="4" type="ORF">D1B17_01440</name>
</gene>
<dbReference type="InterPro" id="IPR036259">
    <property type="entry name" value="MFS_trans_sf"/>
</dbReference>
<feature type="domain" description="Zinc-ribbon" evidence="3">
    <location>
        <begin position="23"/>
        <end position="42"/>
    </location>
</feature>
<dbReference type="OrthoDB" id="2327418at2"/>
<dbReference type="EMBL" id="CP031933">
    <property type="protein sequence ID" value="AYE37394.1"/>
    <property type="molecule type" value="Genomic_DNA"/>
</dbReference>
<feature type="compositionally biased region" description="Basic and acidic residues" evidence="1">
    <location>
        <begin position="76"/>
        <end position="85"/>
    </location>
</feature>
<feature type="region of interest" description="Disordered" evidence="1">
    <location>
        <begin position="281"/>
        <end position="319"/>
    </location>
</feature>
<name>A0A386PPC2_9LACO</name>
<feature type="compositionally biased region" description="Polar residues" evidence="1">
    <location>
        <begin position="287"/>
        <end position="298"/>
    </location>
</feature>
<feature type="transmembrane region" description="Helical" evidence="2">
    <location>
        <begin position="411"/>
        <end position="430"/>
    </location>
</feature>
<feature type="compositionally biased region" description="Basic and acidic residues" evidence="1">
    <location>
        <begin position="165"/>
        <end position="182"/>
    </location>
</feature>
<evidence type="ECO:0000313" key="4">
    <source>
        <dbReference type="EMBL" id="AYE37394.1"/>
    </source>
</evidence>
<evidence type="ECO:0000256" key="2">
    <source>
        <dbReference type="SAM" id="Phobius"/>
    </source>
</evidence>
<feature type="compositionally biased region" description="Basic and acidic residues" evidence="1">
    <location>
        <begin position="95"/>
        <end position="106"/>
    </location>
</feature>
<keyword evidence="5" id="KW-1185">Reference proteome</keyword>
<accession>A0A386PPC2</accession>
<dbReference type="AlphaFoldDB" id="A0A386PPC2"/>
<feature type="transmembrane region" description="Helical" evidence="2">
    <location>
        <begin position="248"/>
        <end position="264"/>
    </location>
</feature>
<evidence type="ECO:0000259" key="3">
    <source>
        <dbReference type="Pfam" id="PF13240"/>
    </source>
</evidence>
<feature type="transmembrane region" description="Helical" evidence="2">
    <location>
        <begin position="381"/>
        <end position="399"/>
    </location>
</feature>
<feature type="transmembrane region" description="Helical" evidence="2">
    <location>
        <begin position="330"/>
        <end position="348"/>
    </location>
</feature>
<dbReference type="Pfam" id="PF13240">
    <property type="entry name" value="Zn_Ribbon_1"/>
    <property type="match status" value="1"/>
</dbReference>
<dbReference type="KEGG" id="lzh:D1B17_01440"/>
<protein>
    <submittedName>
        <fullName evidence="4">Zinc-ribbon domain-containing protein</fullName>
    </submittedName>
</protein>
<sequence length="474" mass="52640">MSSYRIGCLVYLFCQRNGGMLMFCPNCGHKVDPDQKFCDNCGWALKKKKAEETNKVKDDDTVRSLSEIENELNEEEPAKDTKSVEQPHLQQAPDQQREYGSFDHPKQTTASRKTTPRPDPEPAMKTYEGSNRSSFSKSSATEPIDDKTQVYSKNDFNPISQKPYKKAEQVESSKKPFTDPIKDPIGNPFEPTESEKRAAEAKRKAEEVDPNDGFIHNMMKFAKNNAYISILAVIIAAILLVVKRNYGYIALAIIIILWFLLSQLRHGNEVGANKALKHETSLKKDSNNGSSSNTQTYNERPAQTKKEARDRYENAADRLKPNHKTTTQKVIIFSSFIGFIASVAGPFLDGLSLSGTIANAANYTANNLGAQPTWITNGFSAIRLICFLSPVIALIAGCFRSRGSIRLVRIFTFLPTVLYAALYAALNTGLVNSSAITGQVVVNASRSFGMSFYVLLATSVISLIMAYTLRPRIK</sequence>
<feature type="compositionally biased region" description="Polar residues" evidence="1">
    <location>
        <begin position="149"/>
        <end position="160"/>
    </location>
</feature>